<evidence type="ECO:0000256" key="6">
    <source>
        <dbReference type="SAM" id="MobiDB-lite"/>
    </source>
</evidence>
<feature type="compositionally biased region" description="Low complexity" evidence="6">
    <location>
        <begin position="117"/>
        <end position="133"/>
    </location>
</feature>
<keyword evidence="2" id="KW-1003">Cell membrane</keyword>
<evidence type="ECO:0000313" key="9">
    <source>
        <dbReference type="EMBL" id="MFC5530058.1"/>
    </source>
</evidence>
<comment type="caution">
    <text evidence="9">The sequence shown here is derived from an EMBL/GenBank/DDBJ whole genome shotgun (WGS) entry which is preliminary data.</text>
</comment>
<feature type="compositionally biased region" description="Pro residues" evidence="6">
    <location>
        <begin position="103"/>
        <end position="112"/>
    </location>
</feature>
<evidence type="ECO:0000256" key="4">
    <source>
        <dbReference type="ARBA" id="ARBA00022989"/>
    </source>
</evidence>
<name>A0ABW0QZ58_9BACL</name>
<keyword evidence="10" id="KW-1185">Reference proteome</keyword>
<dbReference type="Proteomes" id="UP001596108">
    <property type="component" value="Unassembled WGS sequence"/>
</dbReference>
<dbReference type="InterPro" id="IPR052027">
    <property type="entry name" value="PspC"/>
</dbReference>
<evidence type="ECO:0000313" key="10">
    <source>
        <dbReference type="Proteomes" id="UP001596108"/>
    </source>
</evidence>
<dbReference type="RefSeq" id="WP_378111995.1">
    <property type="nucleotide sequence ID" value="NZ_JBHSNC010000036.1"/>
</dbReference>
<dbReference type="PANTHER" id="PTHR33885:SF3">
    <property type="entry name" value="PHAGE SHOCK PROTEIN C"/>
    <property type="match status" value="1"/>
</dbReference>
<feature type="transmembrane region" description="Helical" evidence="7">
    <location>
        <begin position="33"/>
        <end position="57"/>
    </location>
</feature>
<evidence type="ECO:0000256" key="7">
    <source>
        <dbReference type="SAM" id="Phobius"/>
    </source>
</evidence>
<evidence type="ECO:0000256" key="1">
    <source>
        <dbReference type="ARBA" id="ARBA00004162"/>
    </source>
</evidence>
<sequence>MRKLYRSTRDKKIFGICGGLADYLNVDTTLLRVLLIIVAVFSAGSVIIVYIIAGFVIPREPNYGGGYGATPPPYGWGGREQPPQYGSQNWPPQSPSWNHSGQPPQPPRPPAPDFGKPPAYTPTTPAARPTSAPGIDQMMEDIEKKSLRREIEELKAKIDKIEKDSKGE</sequence>
<evidence type="ECO:0000256" key="2">
    <source>
        <dbReference type="ARBA" id="ARBA00022475"/>
    </source>
</evidence>
<feature type="domain" description="Phage shock protein PspC N-terminal" evidence="8">
    <location>
        <begin position="2"/>
        <end position="60"/>
    </location>
</feature>
<keyword evidence="4 7" id="KW-1133">Transmembrane helix</keyword>
<dbReference type="Pfam" id="PF04024">
    <property type="entry name" value="PspC"/>
    <property type="match status" value="1"/>
</dbReference>
<feature type="region of interest" description="Disordered" evidence="6">
    <location>
        <begin position="67"/>
        <end position="138"/>
    </location>
</feature>
<accession>A0ABW0QZ58</accession>
<evidence type="ECO:0000256" key="5">
    <source>
        <dbReference type="ARBA" id="ARBA00023136"/>
    </source>
</evidence>
<protein>
    <submittedName>
        <fullName evidence="9">PspC domain-containing protein</fullName>
    </submittedName>
</protein>
<evidence type="ECO:0000259" key="8">
    <source>
        <dbReference type="Pfam" id="PF04024"/>
    </source>
</evidence>
<keyword evidence="5 7" id="KW-0472">Membrane</keyword>
<proteinExistence type="predicted"/>
<dbReference type="PANTHER" id="PTHR33885">
    <property type="entry name" value="PHAGE SHOCK PROTEIN C"/>
    <property type="match status" value="1"/>
</dbReference>
<gene>
    <name evidence="9" type="ORF">ACFPQ4_11530</name>
</gene>
<keyword evidence="3 7" id="KW-0812">Transmembrane</keyword>
<feature type="compositionally biased region" description="Polar residues" evidence="6">
    <location>
        <begin position="84"/>
        <end position="101"/>
    </location>
</feature>
<reference evidence="10" key="1">
    <citation type="journal article" date="2019" name="Int. J. Syst. Evol. Microbiol.">
        <title>The Global Catalogue of Microorganisms (GCM) 10K type strain sequencing project: providing services to taxonomists for standard genome sequencing and annotation.</title>
        <authorList>
            <consortium name="The Broad Institute Genomics Platform"/>
            <consortium name="The Broad Institute Genome Sequencing Center for Infectious Disease"/>
            <person name="Wu L."/>
            <person name="Ma J."/>
        </authorList>
    </citation>
    <scope>NUCLEOTIDE SEQUENCE [LARGE SCALE GENOMIC DNA]</scope>
    <source>
        <strain evidence="10">CGMCC 1.18578</strain>
    </source>
</reference>
<dbReference type="EMBL" id="JBHSNC010000036">
    <property type="protein sequence ID" value="MFC5530058.1"/>
    <property type="molecule type" value="Genomic_DNA"/>
</dbReference>
<evidence type="ECO:0000256" key="3">
    <source>
        <dbReference type="ARBA" id="ARBA00022692"/>
    </source>
</evidence>
<dbReference type="InterPro" id="IPR007168">
    <property type="entry name" value="Phageshock_PspC_N"/>
</dbReference>
<comment type="subcellular location">
    <subcellularLocation>
        <location evidence="1">Cell membrane</location>
        <topology evidence="1">Single-pass membrane protein</topology>
    </subcellularLocation>
</comment>
<organism evidence="9 10">
    <name type="scientific">Cohnella yongneupensis</name>
    <dbReference type="NCBI Taxonomy" id="425006"/>
    <lineage>
        <taxon>Bacteria</taxon>
        <taxon>Bacillati</taxon>
        <taxon>Bacillota</taxon>
        <taxon>Bacilli</taxon>
        <taxon>Bacillales</taxon>
        <taxon>Paenibacillaceae</taxon>
        <taxon>Cohnella</taxon>
    </lineage>
</organism>